<comment type="caution">
    <text evidence="11">The sequence shown here is derived from an EMBL/GenBank/DDBJ whole genome shotgun (WGS) entry which is preliminary data.</text>
</comment>
<keyword evidence="9" id="KW-0407">Ion channel</keyword>
<dbReference type="AlphaFoldDB" id="A0A553PEX0"/>
<dbReference type="Gene3D" id="2.60.490.10">
    <property type="entry name" value="atp-gated p2x4 ion channel domain"/>
    <property type="match status" value="1"/>
</dbReference>
<dbReference type="GO" id="GO:0005886">
    <property type="term" value="C:plasma membrane"/>
    <property type="evidence" value="ECO:0007669"/>
    <property type="project" value="InterPro"/>
</dbReference>
<keyword evidence="3" id="KW-0813">Transport</keyword>
<keyword evidence="5 10" id="KW-1133">Transmembrane helix</keyword>
<feature type="transmembrane region" description="Helical" evidence="10">
    <location>
        <begin position="361"/>
        <end position="385"/>
    </location>
</feature>
<evidence type="ECO:0000256" key="2">
    <source>
        <dbReference type="ARBA" id="ARBA00009848"/>
    </source>
</evidence>
<evidence type="ECO:0000256" key="5">
    <source>
        <dbReference type="ARBA" id="ARBA00022989"/>
    </source>
</evidence>
<dbReference type="NCBIfam" id="TIGR00863">
    <property type="entry name" value="P2X"/>
    <property type="match status" value="1"/>
</dbReference>
<dbReference type="Proteomes" id="UP000318571">
    <property type="component" value="Chromosome 5"/>
</dbReference>
<dbReference type="InterPro" id="IPR027309">
    <property type="entry name" value="P2X_extracellular_dom_sf"/>
</dbReference>
<keyword evidence="8" id="KW-1071">Ligand-gated ion channel</keyword>
<evidence type="ECO:0000256" key="4">
    <source>
        <dbReference type="ARBA" id="ARBA00022692"/>
    </source>
</evidence>
<dbReference type="GO" id="GO:0033198">
    <property type="term" value="P:response to ATP"/>
    <property type="evidence" value="ECO:0007669"/>
    <property type="project" value="InterPro"/>
</dbReference>
<dbReference type="GO" id="GO:0001614">
    <property type="term" value="F:purinergic nucleotide receptor activity"/>
    <property type="evidence" value="ECO:0007669"/>
    <property type="project" value="InterPro"/>
</dbReference>
<dbReference type="EMBL" id="VCGU01000004">
    <property type="protein sequence ID" value="TRY76235.1"/>
    <property type="molecule type" value="Genomic_DNA"/>
</dbReference>
<evidence type="ECO:0000256" key="1">
    <source>
        <dbReference type="ARBA" id="ARBA00004308"/>
    </source>
</evidence>
<feature type="transmembrane region" description="Helical" evidence="10">
    <location>
        <begin position="40"/>
        <end position="60"/>
    </location>
</feature>
<gene>
    <name evidence="11" type="ORF">TCAL_09591</name>
</gene>
<evidence type="ECO:0000256" key="9">
    <source>
        <dbReference type="ARBA" id="ARBA00023303"/>
    </source>
</evidence>
<dbReference type="GO" id="GO:0070588">
    <property type="term" value="P:calcium ion transmembrane transport"/>
    <property type="evidence" value="ECO:0007669"/>
    <property type="project" value="TreeGrafter"/>
</dbReference>
<protein>
    <submittedName>
        <fullName evidence="11">Uncharacterized protein</fullName>
    </submittedName>
</protein>
<comment type="subcellular location">
    <subcellularLocation>
        <location evidence="1">Endomembrane system</location>
    </subcellularLocation>
</comment>
<keyword evidence="4 10" id="KW-0812">Transmembrane</keyword>
<keyword evidence="12" id="KW-1185">Reference proteome</keyword>
<accession>A0A553PEX0</accession>
<proteinExistence type="inferred from homology"/>
<keyword evidence="6" id="KW-0406">Ion transport</keyword>
<dbReference type="PRINTS" id="PR01307">
    <property type="entry name" value="P2XRECEPTOR"/>
</dbReference>
<evidence type="ECO:0000256" key="10">
    <source>
        <dbReference type="SAM" id="Phobius"/>
    </source>
</evidence>
<name>A0A553PEX0_TIGCA</name>
<evidence type="ECO:0000256" key="8">
    <source>
        <dbReference type="ARBA" id="ARBA00023286"/>
    </source>
</evidence>
<dbReference type="GO" id="GO:0012505">
    <property type="term" value="C:endomembrane system"/>
    <property type="evidence" value="ECO:0007669"/>
    <property type="project" value="UniProtKB-SubCell"/>
</dbReference>
<sequence>MTDASAESSRGELKGLAGWCYSFFEYETPKVVTIQNVPLGILRLLLQMLVIGFVVLYQLWYARGYQEFAEVESSVTTKVKGFSRSELTERARGQIPEEWHYMYERVWDEADYVVPPAENGAFFVMTNLVITPNQTRSMCPEDPIEVPDVLCSLANNTCVEGQSVNLVKGHGTMTGNCVPSDRLDDVYVCEIRSWCPVEVDRLPLNPKTEGPLIPGFENYTVFIKNSIAFPRFGDKYERKNMRNPKEKGAICVYHANDPPGKLCPIFRLGDIVEMAGGNITKLAAIGGVIGIDVTWNCDLDWNFMTYCLPKYGFTILDDFGWNFRHAFYHEENRRTLIKAYGLKFLLVIDGRASKFDLKNTVIVIVTGLGLLGLSTMFCDFVLLNYSSERMKVKEKKYETVPTTSRMLESTLKIISQTSALGMNHDKKTPQEQSIALTASAGKSNYCYETTSCPNQCLVASVTHENESKEQV</sequence>
<evidence type="ECO:0000313" key="12">
    <source>
        <dbReference type="Proteomes" id="UP000318571"/>
    </source>
</evidence>
<dbReference type="InterPro" id="IPR059116">
    <property type="entry name" value="P2X_receptor"/>
</dbReference>
<dbReference type="InterPro" id="IPR001429">
    <property type="entry name" value="P2X_purnocptor"/>
</dbReference>
<dbReference type="PANTHER" id="PTHR10125:SF31">
    <property type="entry name" value="P2X RECEPTOR E"/>
    <property type="match status" value="1"/>
</dbReference>
<reference evidence="11 12" key="1">
    <citation type="journal article" date="2018" name="Nat. Ecol. Evol.">
        <title>Genomic signatures of mitonuclear coevolution across populations of Tigriopus californicus.</title>
        <authorList>
            <person name="Barreto F.S."/>
            <person name="Watson E.T."/>
            <person name="Lima T.G."/>
            <person name="Willett C.S."/>
            <person name="Edmands S."/>
            <person name="Li W."/>
            <person name="Burton R.S."/>
        </authorList>
    </citation>
    <scope>NUCLEOTIDE SEQUENCE [LARGE SCALE GENOMIC DNA]</scope>
    <source>
        <strain evidence="11 12">San Diego</strain>
    </source>
</reference>
<dbReference type="OrthoDB" id="494673at2759"/>
<evidence type="ECO:0000256" key="3">
    <source>
        <dbReference type="ARBA" id="ARBA00022448"/>
    </source>
</evidence>
<evidence type="ECO:0000313" key="11">
    <source>
        <dbReference type="EMBL" id="TRY76235.1"/>
    </source>
</evidence>
<comment type="similarity">
    <text evidence="2">Belongs to the P2X receptor family.</text>
</comment>
<dbReference type="STRING" id="6832.A0A553PEX0"/>
<keyword evidence="7 10" id="KW-0472">Membrane</keyword>
<dbReference type="Gene3D" id="1.10.287.940">
    <property type="entry name" value="atp-gated p2x4 ion channel"/>
    <property type="match status" value="1"/>
</dbReference>
<dbReference type="OMA" id="DCDLDWS"/>
<evidence type="ECO:0000256" key="7">
    <source>
        <dbReference type="ARBA" id="ARBA00023136"/>
    </source>
</evidence>
<dbReference type="GO" id="GO:0098794">
    <property type="term" value="C:postsynapse"/>
    <property type="evidence" value="ECO:0007669"/>
    <property type="project" value="GOC"/>
</dbReference>
<dbReference type="Pfam" id="PF00864">
    <property type="entry name" value="P2X_receptor"/>
    <property type="match status" value="1"/>
</dbReference>
<dbReference type="GO" id="GO:0004931">
    <property type="term" value="F:extracellularly ATP-gated monoatomic cation channel activity"/>
    <property type="evidence" value="ECO:0007669"/>
    <property type="project" value="InterPro"/>
</dbReference>
<organism evidence="11 12">
    <name type="scientific">Tigriopus californicus</name>
    <name type="common">Marine copepod</name>
    <dbReference type="NCBI Taxonomy" id="6832"/>
    <lineage>
        <taxon>Eukaryota</taxon>
        <taxon>Metazoa</taxon>
        <taxon>Ecdysozoa</taxon>
        <taxon>Arthropoda</taxon>
        <taxon>Crustacea</taxon>
        <taxon>Multicrustacea</taxon>
        <taxon>Hexanauplia</taxon>
        <taxon>Copepoda</taxon>
        <taxon>Harpacticoida</taxon>
        <taxon>Harpacticidae</taxon>
        <taxon>Tigriopus</taxon>
    </lineage>
</organism>
<dbReference type="PANTHER" id="PTHR10125">
    <property type="entry name" value="P2X PURINOCEPTOR"/>
    <property type="match status" value="1"/>
</dbReference>
<evidence type="ECO:0000256" key="6">
    <source>
        <dbReference type="ARBA" id="ARBA00023065"/>
    </source>
</evidence>